<dbReference type="EMBL" id="CAEZXM010000004">
    <property type="protein sequence ID" value="CAB4678671.1"/>
    <property type="molecule type" value="Genomic_DNA"/>
</dbReference>
<feature type="region of interest" description="Disordered" evidence="1">
    <location>
        <begin position="1"/>
        <end position="20"/>
    </location>
</feature>
<evidence type="ECO:0000259" key="2">
    <source>
        <dbReference type="Pfam" id="PF00561"/>
    </source>
</evidence>
<gene>
    <name evidence="3" type="ORF">UFOPK2366_00050</name>
</gene>
<dbReference type="InterPro" id="IPR050266">
    <property type="entry name" value="AB_hydrolase_sf"/>
</dbReference>
<dbReference type="InterPro" id="IPR000073">
    <property type="entry name" value="AB_hydrolase_1"/>
</dbReference>
<reference evidence="3" key="1">
    <citation type="submission" date="2020-05" db="EMBL/GenBank/DDBJ databases">
        <authorList>
            <person name="Chiriac C."/>
            <person name="Salcher M."/>
            <person name="Ghai R."/>
            <person name="Kavagutti S V."/>
        </authorList>
    </citation>
    <scope>NUCLEOTIDE SEQUENCE</scope>
</reference>
<dbReference type="GO" id="GO:0016020">
    <property type="term" value="C:membrane"/>
    <property type="evidence" value="ECO:0007669"/>
    <property type="project" value="TreeGrafter"/>
</dbReference>
<dbReference type="Gene3D" id="3.40.50.1820">
    <property type="entry name" value="alpha/beta hydrolase"/>
    <property type="match status" value="1"/>
</dbReference>
<protein>
    <submittedName>
        <fullName evidence="3">Unannotated protein</fullName>
    </submittedName>
</protein>
<dbReference type="Pfam" id="PF00561">
    <property type="entry name" value="Abhydrolase_1"/>
    <property type="match status" value="1"/>
</dbReference>
<name>A0A6J6MWD6_9ZZZZ</name>
<dbReference type="SUPFAM" id="SSF53474">
    <property type="entry name" value="alpha/beta-Hydrolases"/>
    <property type="match status" value="1"/>
</dbReference>
<evidence type="ECO:0000256" key="1">
    <source>
        <dbReference type="SAM" id="MobiDB-lite"/>
    </source>
</evidence>
<feature type="compositionally biased region" description="Basic and acidic residues" evidence="1">
    <location>
        <begin position="7"/>
        <end position="20"/>
    </location>
</feature>
<dbReference type="AlphaFoldDB" id="A0A6J6MWD6"/>
<feature type="domain" description="AB hydrolase-1" evidence="2">
    <location>
        <begin position="41"/>
        <end position="253"/>
    </location>
</feature>
<proteinExistence type="predicted"/>
<dbReference type="PANTHER" id="PTHR43798:SF33">
    <property type="entry name" value="HYDROLASE, PUTATIVE (AFU_ORTHOLOGUE AFUA_2G14860)-RELATED"/>
    <property type="match status" value="1"/>
</dbReference>
<accession>A0A6J6MWD6</accession>
<organism evidence="3">
    <name type="scientific">freshwater metagenome</name>
    <dbReference type="NCBI Taxonomy" id="449393"/>
    <lineage>
        <taxon>unclassified sequences</taxon>
        <taxon>metagenomes</taxon>
        <taxon>ecological metagenomes</taxon>
    </lineage>
</organism>
<dbReference type="PANTHER" id="PTHR43798">
    <property type="entry name" value="MONOACYLGLYCEROL LIPASE"/>
    <property type="match status" value="1"/>
</dbReference>
<sequence>MALRDGGGVREPKLPPGREVELAGRGTTFVRELPGPTPGAPTLMLLHGWTASSDLNWFTSYYPLADHFRVVALDHRGHGGGIRSRKMFRLSDCADDAAALADTLGVERFIPVGYSMGGPIAQLIWKQHRERVLGLVLCATAGSFVSSREEKLSFAGLSGLAALSRLAPSQARQWLTEQVYLQRKADEWEPWAVEQASRHEWRMVLEAGRAIGNFSSRPWLKDVDVPASVLITMRDRVVPVRRQVRLFESITGAEAFRVDGDHDACIANADRFVPTLIRAVHSVCDRAGVLS</sequence>
<dbReference type="InterPro" id="IPR029058">
    <property type="entry name" value="AB_hydrolase_fold"/>
</dbReference>
<evidence type="ECO:0000313" key="3">
    <source>
        <dbReference type="EMBL" id="CAB4678671.1"/>
    </source>
</evidence>